<comment type="caution">
    <text evidence="2">The sequence shown here is derived from an EMBL/GenBank/DDBJ whole genome shotgun (WGS) entry which is preliminary data.</text>
</comment>
<gene>
    <name evidence="2" type="ORF">GCM10009544_17740</name>
</gene>
<accession>A0ABN0ZQA4</accession>
<evidence type="ECO:0000256" key="1">
    <source>
        <dbReference type="SAM" id="MobiDB-lite"/>
    </source>
</evidence>
<evidence type="ECO:0000313" key="3">
    <source>
        <dbReference type="Proteomes" id="UP001499895"/>
    </source>
</evidence>
<evidence type="ECO:0000313" key="2">
    <source>
        <dbReference type="EMBL" id="GAA0455449.1"/>
    </source>
</evidence>
<proteinExistence type="predicted"/>
<keyword evidence="3" id="KW-1185">Reference proteome</keyword>
<feature type="region of interest" description="Disordered" evidence="1">
    <location>
        <begin position="36"/>
        <end position="59"/>
    </location>
</feature>
<name>A0ABN0ZQA4_9ACTN</name>
<organism evidence="2 3">
    <name type="scientific">Streptomyces stramineus</name>
    <dbReference type="NCBI Taxonomy" id="173861"/>
    <lineage>
        <taxon>Bacteria</taxon>
        <taxon>Bacillati</taxon>
        <taxon>Actinomycetota</taxon>
        <taxon>Actinomycetes</taxon>
        <taxon>Kitasatosporales</taxon>
        <taxon>Streptomycetaceae</taxon>
        <taxon>Streptomyces</taxon>
    </lineage>
</organism>
<dbReference type="EMBL" id="BAAAHB010000012">
    <property type="protein sequence ID" value="GAA0455449.1"/>
    <property type="molecule type" value="Genomic_DNA"/>
</dbReference>
<dbReference type="Proteomes" id="UP001499895">
    <property type="component" value="Unassembled WGS sequence"/>
</dbReference>
<reference evidence="2 3" key="1">
    <citation type="journal article" date="2019" name="Int. J. Syst. Evol. Microbiol.">
        <title>The Global Catalogue of Microorganisms (GCM) 10K type strain sequencing project: providing services to taxonomists for standard genome sequencing and annotation.</title>
        <authorList>
            <consortium name="The Broad Institute Genomics Platform"/>
            <consortium name="The Broad Institute Genome Sequencing Center for Infectious Disease"/>
            <person name="Wu L."/>
            <person name="Ma J."/>
        </authorList>
    </citation>
    <scope>NUCLEOTIDE SEQUENCE [LARGE SCALE GENOMIC DNA]</scope>
    <source>
        <strain evidence="2 3">JCM 10649</strain>
    </source>
</reference>
<sequence length="59" mass="6375">MGPSQSLRAVLPPVVRHVYVTVVSFSSQELEAAGRRHGEETVVNAEGPLPFHPPTQVGR</sequence>
<protein>
    <submittedName>
        <fullName evidence="2">Uncharacterized protein</fullName>
    </submittedName>
</protein>